<feature type="compositionally biased region" description="Basic and acidic residues" evidence="5">
    <location>
        <begin position="463"/>
        <end position="473"/>
    </location>
</feature>
<feature type="compositionally biased region" description="Pro residues" evidence="5">
    <location>
        <begin position="693"/>
        <end position="708"/>
    </location>
</feature>
<dbReference type="InterPro" id="IPR036020">
    <property type="entry name" value="WW_dom_sf"/>
</dbReference>
<dbReference type="Gene3D" id="2.20.70.10">
    <property type="match status" value="1"/>
</dbReference>
<dbReference type="SMART" id="SM00456">
    <property type="entry name" value="WW"/>
    <property type="match status" value="1"/>
</dbReference>
<dbReference type="InterPro" id="IPR036770">
    <property type="entry name" value="Ankyrin_rpt-contain_sf"/>
</dbReference>
<dbReference type="AlphaFoldDB" id="L1JDR9"/>
<dbReference type="STRING" id="905079.L1JDR9"/>
<sequence length="737" mass="79236">MACCIVRNLRLSAKNETRMSRMRSLILVATLLWCSSTEISCRECLRVWGTSGLRLRGGQEHGPAPRELTSYEELQQLVQQAERFQEIEKMETELQAGGNETDLIHEIHDDNQRENETLTEEMPEEDVTAYDIKTLKRIIEEGDISVLDGQNATSDINATNSTETNASSMQKYSEILDLKEYLKDVEEARQIVRGLIQHRSEAEEKLKVLEEILNRKQLKANQMLWDCACTGDIAGIEKCVELGANVSAGNPELFGRNALHMAAYHGKTESVRALLGLGSSINSTSVPLRWTALHYAAQRGHKETVEVLLEAGSDPERENDMGKTPSKLARLNGYRRGFLFKSTVSLAHAGLSDRNSTLQAYVELDQERKLQQAIADPQPGVHPGSVLEPRDAGNGQNQTAGFDVSDMMPDKLPDFDTSKISEALSNITKPSPPRRKPPPPPMKPATFAQATAARAQAPEGFDDLVKSPEEAKKSSTPLVPQPPTTPRPAGLPPKPASIPQHVFSALQSDTVAASQVNPTGQAVAPPGQAGAPAGQPAAPPGQTAAAPAGQAAAPAGQAAAPAGQSITAMAGKPTAAADIDDLPLGWKSALDYRSGRTYFYNKDLGLTQWEKPAKPQPAAEPPVPSKAGDAKKGGRGLFSWFSSSATEGKQAKAAPTQSSGGAVPKDATQQLPAPDRVERVEAFVPRGQQNVAPCPPPKDAPKLPPAMAPPVQLNDDTNQGTLRPRPPPFPYNPKPPT</sequence>
<evidence type="ECO:0000256" key="4">
    <source>
        <dbReference type="SAM" id="Coils"/>
    </source>
</evidence>
<dbReference type="Gene3D" id="1.25.40.20">
    <property type="entry name" value="Ankyrin repeat-containing domain"/>
    <property type="match status" value="1"/>
</dbReference>
<reference evidence="9" key="2">
    <citation type="submission" date="2012-11" db="EMBL/GenBank/DDBJ databases">
        <authorList>
            <person name="Kuo A."/>
            <person name="Curtis B.A."/>
            <person name="Tanifuji G."/>
            <person name="Burki F."/>
            <person name="Gruber A."/>
            <person name="Irimia M."/>
            <person name="Maruyama S."/>
            <person name="Arias M.C."/>
            <person name="Ball S.G."/>
            <person name="Gile G.H."/>
            <person name="Hirakawa Y."/>
            <person name="Hopkins J.F."/>
            <person name="Rensing S.A."/>
            <person name="Schmutz J."/>
            <person name="Symeonidi A."/>
            <person name="Elias M."/>
            <person name="Eveleigh R.J."/>
            <person name="Herman E.K."/>
            <person name="Klute M.J."/>
            <person name="Nakayama T."/>
            <person name="Obornik M."/>
            <person name="Reyes-Prieto A."/>
            <person name="Armbrust E.V."/>
            <person name="Aves S.J."/>
            <person name="Beiko R.G."/>
            <person name="Coutinho P."/>
            <person name="Dacks J.B."/>
            <person name="Durnford D.G."/>
            <person name="Fast N.M."/>
            <person name="Green B.R."/>
            <person name="Grisdale C."/>
            <person name="Hempe F."/>
            <person name="Henrissat B."/>
            <person name="Hoppner M.P."/>
            <person name="Ishida K.-I."/>
            <person name="Kim E."/>
            <person name="Koreny L."/>
            <person name="Kroth P.G."/>
            <person name="Liu Y."/>
            <person name="Malik S.-B."/>
            <person name="Maier U.G."/>
            <person name="McRose D."/>
            <person name="Mock T."/>
            <person name="Neilson J.A."/>
            <person name="Onodera N.T."/>
            <person name="Poole A.M."/>
            <person name="Pritham E.J."/>
            <person name="Richards T.A."/>
            <person name="Rocap G."/>
            <person name="Roy S.W."/>
            <person name="Sarai C."/>
            <person name="Schaack S."/>
            <person name="Shirato S."/>
            <person name="Slamovits C.H."/>
            <person name="Spencer D.F."/>
            <person name="Suzuki S."/>
            <person name="Worden A.Z."/>
            <person name="Zauner S."/>
            <person name="Barry K."/>
            <person name="Bell C."/>
            <person name="Bharti A.K."/>
            <person name="Crow J.A."/>
            <person name="Grimwood J."/>
            <person name="Kramer R."/>
            <person name="Lindquist E."/>
            <person name="Lucas S."/>
            <person name="Salamov A."/>
            <person name="McFadden G.I."/>
            <person name="Lane C.E."/>
            <person name="Keeling P.J."/>
            <person name="Gray M.W."/>
            <person name="Grigoriev I.V."/>
            <person name="Archibald J.M."/>
        </authorList>
    </citation>
    <scope>NUCLEOTIDE SEQUENCE</scope>
    <source>
        <strain evidence="9">CCMP2712</strain>
    </source>
</reference>
<dbReference type="eggNOG" id="KOG0504">
    <property type="taxonomic scope" value="Eukaryota"/>
</dbReference>
<evidence type="ECO:0000313" key="8">
    <source>
        <dbReference type="EnsemblProtists" id="EKX46683"/>
    </source>
</evidence>
<feature type="compositionally biased region" description="Pro residues" evidence="5">
    <location>
        <begin position="724"/>
        <end position="737"/>
    </location>
</feature>
<reference evidence="8" key="3">
    <citation type="submission" date="2016-03" db="UniProtKB">
        <authorList>
            <consortium name="EnsemblProtists"/>
        </authorList>
    </citation>
    <scope>IDENTIFICATION</scope>
</reference>
<feature type="coiled-coil region" evidence="4">
    <location>
        <begin position="185"/>
        <end position="219"/>
    </location>
</feature>
<feature type="compositionally biased region" description="Low complexity" evidence="5">
    <location>
        <begin position="444"/>
        <end position="457"/>
    </location>
</feature>
<feature type="domain" description="WW" evidence="6">
    <location>
        <begin position="580"/>
        <end position="614"/>
    </location>
</feature>
<dbReference type="OMA" id="CIAGHAA"/>
<evidence type="ECO:0000313" key="7">
    <source>
        <dbReference type="EMBL" id="EKX46683.1"/>
    </source>
</evidence>
<feature type="repeat" description="ANK" evidence="3">
    <location>
        <begin position="288"/>
        <end position="320"/>
    </location>
</feature>
<dbReference type="InterPro" id="IPR002110">
    <property type="entry name" value="Ankyrin_rpt"/>
</dbReference>
<dbReference type="KEGG" id="gtt:GUITHDRAFT_138058"/>
<dbReference type="Pfam" id="PF00397">
    <property type="entry name" value="WW"/>
    <property type="match status" value="1"/>
</dbReference>
<dbReference type="OrthoDB" id="539213at2759"/>
<proteinExistence type="predicted"/>
<evidence type="ECO:0000256" key="2">
    <source>
        <dbReference type="ARBA" id="ARBA00023043"/>
    </source>
</evidence>
<evidence type="ECO:0000313" key="9">
    <source>
        <dbReference type="Proteomes" id="UP000011087"/>
    </source>
</evidence>
<keyword evidence="4" id="KW-0175">Coiled coil</keyword>
<evidence type="ECO:0000256" key="1">
    <source>
        <dbReference type="ARBA" id="ARBA00022737"/>
    </source>
</evidence>
<dbReference type="EnsemblProtists" id="EKX46683">
    <property type="protein sequence ID" value="EKX46683"/>
    <property type="gene ID" value="GUITHDRAFT_138058"/>
</dbReference>
<keyword evidence="2 3" id="KW-0040">ANK repeat</keyword>
<dbReference type="InterPro" id="IPR001202">
    <property type="entry name" value="WW_dom"/>
</dbReference>
<dbReference type="RefSeq" id="XP_005833663.1">
    <property type="nucleotide sequence ID" value="XM_005833606.1"/>
</dbReference>
<feature type="repeat" description="ANK" evidence="3">
    <location>
        <begin position="254"/>
        <end position="286"/>
    </location>
</feature>
<dbReference type="PROSITE" id="PS01159">
    <property type="entry name" value="WW_DOMAIN_1"/>
    <property type="match status" value="1"/>
</dbReference>
<dbReference type="GeneID" id="17303443"/>
<dbReference type="SUPFAM" id="SSF48403">
    <property type="entry name" value="Ankyrin repeat"/>
    <property type="match status" value="1"/>
</dbReference>
<feature type="region of interest" description="Disordered" evidence="5">
    <location>
        <begin position="610"/>
        <end position="737"/>
    </location>
</feature>
<keyword evidence="1" id="KW-0677">Repeat</keyword>
<name>L1JDR9_GUITC</name>
<dbReference type="PaxDb" id="55529-EKX46683"/>
<feature type="compositionally biased region" description="Pro residues" evidence="5">
    <location>
        <begin position="614"/>
        <end position="624"/>
    </location>
</feature>
<dbReference type="PROSITE" id="PS50088">
    <property type="entry name" value="ANK_REPEAT"/>
    <property type="match status" value="2"/>
</dbReference>
<dbReference type="HOGENOM" id="CLU_376639_0_0_1"/>
<evidence type="ECO:0000256" key="3">
    <source>
        <dbReference type="PROSITE-ProRule" id="PRU00023"/>
    </source>
</evidence>
<feature type="compositionally biased region" description="Polar residues" evidence="5">
    <location>
        <begin position="505"/>
        <end position="517"/>
    </location>
</feature>
<accession>L1JDR9</accession>
<dbReference type="Pfam" id="PF12796">
    <property type="entry name" value="Ank_2"/>
    <property type="match status" value="1"/>
</dbReference>
<feature type="compositionally biased region" description="Low complexity" evidence="5">
    <location>
        <begin position="518"/>
        <end position="564"/>
    </location>
</feature>
<protein>
    <recommendedName>
        <fullName evidence="6">WW domain-containing protein</fullName>
    </recommendedName>
</protein>
<dbReference type="EMBL" id="JH992993">
    <property type="protein sequence ID" value="EKX46683.1"/>
    <property type="molecule type" value="Genomic_DNA"/>
</dbReference>
<evidence type="ECO:0000256" key="5">
    <source>
        <dbReference type="SAM" id="MobiDB-lite"/>
    </source>
</evidence>
<feature type="compositionally biased region" description="Basic and acidic residues" evidence="5">
    <location>
        <begin position="408"/>
        <end position="419"/>
    </location>
</feature>
<feature type="region of interest" description="Disordered" evidence="5">
    <location>
        <begin position="374"/>
        <end position="564"/>
    </location>
</feature>
<gene>
    <name evidence="7" type="ORF">GUITHDRAFT_138058</name>
</gene>
<reference evidence="7 9" key="1">
    <citation type="journal article" date="2012" name="Nature">
        <title>Algal genomes reveal evolutionary mosaicism and the fate of nucleomorphs.</title>
        <authorList>
            <consortium name="DOE Joint Genome Institute"/>
            <person name="Curtis B.A."/>
            <person name="Tanifuji G."/>
            <person name="Burki F."/>
            <person name="Gruber A."/>
            <person name="Irimia M."/>
            <person name="Maruyama S."/>
            <person name="Arias M.C."/>
            <person name="Ball S.G."/>
            <person name="Gile G.H."/>
            <person name="Hirakawa Y."/>
            <person name="Hopkins J.F."/>
            <person name="Kuo A."/>
            <person name="Rensing S.A."/>
            <person name="Schmutz J."/>
            <person name="Symeonidi A."/>
            <person name="Elias M."/>
            <person name="Eveleigh R.J."/>
            <person name="Herman E.K."/>
            <person name="Klute M.J."/>
            <person name="Nakayama T."/>
            <person name="Obornik M."/>
            <person name="Reyes-Prieto A."/>
            <person name="Armbrust E.V."/>
            <person name="Aves S.J."/>
            <person name="Beiko R.G."/>
            <person name="Coutinho P."/>
            <person name="Dacks J.B."/>
            <person name="Durnford D.G."/>
            <person name="Fast N.M."/>
            <person name="Green B.R."/>
            <person name="Grisdale C.J."/>
            <person name="Hempel F."/>
            <person name="Henrissat B."/>
            <person name="Hoppner M.P."/>
            <person name="Ishida K."/>
            <person name="Kim E."/>
            <person name="Koreny L."/>
            <person name="Kroth P.G."/>
            <person name="Liu Y."/>
            <person name="Malik S.B."/>
            <person name="Maier U.G."/>
            <person name="McRose D."/>
            <person name="Mock T."/>
            <person name="Neilson J.A."/>
            <person name="Onodera N.T."/>
            <person name="Poole A.M."/>
            <person name="Pritham E.J."/>
            <person name="Richards T.A."/>
            <person name="Rocap G."/>
            <person name="Roy S.W."/>
            <person name="Sarai C."/>
            <person name="Schaack S."/>
            <person name="Shirato S."/>
            <person name="Slamovits C.H."/>
            <person name="Spencer D.F."/>
            <person name="Suzuki S."/>
            <person name="Worden A.Z."/>
            <person name="Zauner S."/>
            <person name="Barry K."/>
            <person name="Bell C."/>
            <person name="Bharti A.K."/>
            <person name="Crow J.A."/>
            <person name="Grimwood J."/>
            <person name="Kramer R."/>
            <person name="Lindquist E."/>
            <person name="Lucas S."/>
            <person name="Salamov A."/>
            <person name="McFadden G.I."/>
            <person name="Lane C.E."/>
            <person name="Keeling P.J."/>
            <person name="Gray M.W."/>
            <person name="Grigoriev I.V."/>
            <person name="Archibald J.M."/>
        </authorList>
    </citation>
    <scope>NUCLEOTIDE SEQUENCE</scope>
    <source>
        <strain evidence="7 9">CCMP2712</strain>
    </source>
</reference>
<dbReference type="Proteomes" id="UP000011087">
    <property type="component" value="Unassembled WGS sequence"/>
</dbReference>
<keyword evidence="9" id="KW-1185">Reference proteome</keyword>
<dbReference type="PROSITE" id="PS50020">
    <property type="entry name" value="WW_DOMAIN_2"/>
    <property type="match status" value="1"/>
</dbReference>
<dbReference type="SMART" id="SM00248">
    <property type="entry name" value="ANK"/>
    <property type="match status" value="3"/>
</dbReference>
<dbReference type="PANTHER" id="PTHR24171">
    <property type="entry name" value="ANKYRIN REPEAT DOMAIN-CONTAINING PROTEIN 39-RELATED"/>
    <property type="match status" value="1"/>
</dbReference>
<dbReference type="CDD" id="cd00201">
    <property type="entry name" value="WW"/>
    <property type="match status" value="1"/>
</dbReference>
<organism evidence="7">
    <name type="scientific">Guillardia theta (strain CCMP2712)</name>
    <name type="common">Cryptophyte</name>
    <dbReference type="NCBI Taxonomy" id="905079"/>
    <lineage>
        <taxon>Eukaryota</taxon>
        <taxon>Cryptophyceae</taxon>
        <taxon>Pyrenomonadales</taxon>
        <taxon>Geminigeraceae</taxon>
        <taxon>Guillardia</taxon>
    </lineage>
</organism>
<evidence type="ECO:0000259" key="6">
    <source>
        <dbReference type="PROSITE" id="PS50020"/>
    </source>
</evidence>
<feature type="compositionally biased region" description="Pro residues" evidence="5">
    <location>
        <begin position="479"/>
        <end position="496"/>
    </location>
</feature>
<dbReference type="PROSITE" id="PS50297">
    <property type="entry name" value="ANK_REP_REGION"/>
    <property type="match status" value="2"/>
</dbReference>
<dbReference type="SUPFAM" id="SSF51045">
    <property type="entry name" value="WW domain"/>
    <property type="match status" value="1"/>
</dbReference>